<dbReference type="InterPro" id="IPR005343">
    <property type="entry name" value="Noc2"/>
</dbReference>
<dbReference type="AlphaFoldDB" id="A0A6G1SA83"/>
<evidence type="ECO:0000256" key="3">
    <source>
        <dbReference type="ARBA" id="ARBA00023242"/>
    </source>
</evidence>
<dbReference type="Gene3D" id="3.30.70.2850">
    <property type="match status" value="1"/>
</dbReference>
<dbReference type="PANTHER" id="PTHR12687">
    <property type="entry name" value="NUCLEOLAR COMPLEX 2 AND RAD4-RELATED"/>
    <property type="match status" value="1"/>
</dbReference>
<name>A0A6G1SA83_9ACAR</name>
<evidence type="ECO:0000313" key="5">
    <source>
        <dbReference type="EMBL" id="MDE47077.1"/>
    </source>
</evidence>
<keyword evidence="3" id="KW-0539">Nucleus</keyword>
<feature type="region of interest" description="Disordered" evidence="4">
    <location>
        <begin position="1"/>
        <end position="73"/>
    </location>
</feature>
<comment type="subcellular location">
    <subcellularLocation>
        <location evidence="1">Nucleus</location>
    </subcellularLocation>
</comment>
<dbReference type="GO" id="GO:0000122">
    <property type="term" value="P:negative regulation of transcription by RNA polymerase II"/>
    <property type="evidence" value="ECO:0007669"/>
    <property type="project" value="TreeGrafter"/>
</dbReference>
<protein>
    <submittedName>
        <fullName evidence="5">Nucleolar complex protein 2</fullName>
    </submittedName>
</protein>
<feature type="compositionally biased region" description="Basic residues" evidence="4">
    <location>
        <begin position="23"/>
        <end position="51"/>
    </location>
</feature>
<gene>
    <name evidence="5" type="primary">Noc2l</name>
    <name evidence="5" type="ORF">g.18011</name>
</gene>
<dbReference type="EMBL" id="GGYP01002306">
    <property type="protein sequence ID" value="MDE47077.1"/>
    <property type="molecule type" value="Transcribed_RNA"/>
</dbReference>
<evidence type="ECO:0000256" key="1">
    <source>
        <dbReference type="ARBA" id="ARBA00004123"/>
    </source>
</evidence>
<dbReference type="GO" id="GO:0042393">
    <property type="term" value="F:histone binding"/>
    <property type="evidence" value="ECO:0007669"/>
    <property type="project" value="TreeGrafter"/>
</dbReference>
<sequence>MKASLQKALARNGKAPKQNGSSKRLKVSKPKGSIKKVKAPKKNGAGKKNKKQNGVSKRRDISEEENDDLGGKKKPSKVQLKMVIEDLKKEADLLTVRKALKFVPYYLKSEGLTKKLLKEIIKLWAESSEKIRVICLLCLIRIYTKLNDKERRQMIIKDLYTTFLSKCGIAKFETMSMISFMRHSLTELYKIDPHIAFKQAQTACQQLSTTLHNATTHKNEESYKSVLNWRFANCLILLSQLITSQGDESPVKKLTQQVIELNIGAINLLTSPRYYPYYCHLIENLIHLSISAKVFIPILPIMLSILKRLSFPIEKKIKPKEIPKKAVKSRKASDDDDSDEEKDSNESDEEDDYEDEYEDEVEDEPKEKPKKEYNIELLNHVSLDEAHTPEYQEAVLNKLYELMLLYLASQCHKIAFLELVYLPCVHIKKWLRSNPGKPTQKFKVLLEKVKLDCEKSDAERKSIDFAFTNYSAVDAWEKKMLDSNKLSLPKLYQSNKQVDE</sequence>
<organism evidence="5">
    <name type="scientific">Aceria tosichella</name>
    <name type="common">wheat curl mite</name>
    <dbReference type="NCBI Taxonomy" id="561515"/>
    <lineage>
        <taxon>Eukaryota</taxon>
        <taxon>Metazoa</taxon>
        <taxon>Ecdysozoa</taxon>
        <taxon>Arthropoda</taxon>
        <taxon>Chelicerata</taxon>
        <taxon>Arachnida</taxon>
        <taxon>Acari</taxon>
        <taxon>Acariformes</taxon>
        <taxon>Trombidiformes</taxon>
        <taxon>Prostigmata</taxon>
        <taxon>Eupodina</taxon>
        <taxon>Eriophyoidea</taxon>
        <taxon>Eriophyidae</taxon>
        <taxon>Eriophyinae</taxon>
        <taxon>Aceriini</taxon>
        <taxon>Aceria</taxon>
    </lineage>
</organism>
<dbReference type="InterPro" id="IPR016024">
    <property type="entry name" value="ARM-type_fold"/>
</dbReference>
<dbReference type="SUPFAM" id="SSF48371">
    <property type="entry name" value="ARM repeat"/>
    <property type="match status" value="1"/>
</dbReference>
<feature type="region of interest" description="Disordered" evidence="4">
    <location>
        <begin position="324"/>
        <end position="369"/>
    </location>
</feature>
<proteinExistence type="inferred from homology"/>
<comment type="similarity">
    <text evidence="2">Belongs to the NOC2 family.</text>
</comment>
<reference evidence="5" key="1">
    <citation type="submission" date="2018-10" db="EMBL/GenBank/DDBJ databases">
        <title>Transcriptome assembly of Aceria tosichella (Wheat curl mite) Type 2.</title>
        <authorList>
            <person name="Scully E.D."/>
            <person name="Geib S.M."/>
            <person name="Palmer N.A."/>
            <person name="Gupta A.K."/>
            <person name="Sarath G."/>
            <person name="Tatineni S."/>
        </authorList>
    </citation>
    <scope>NUCLEOTIDE SEQUENCE</scope>
    <source>
        <strain evidence="5">LincolnNE</strain>
    </source>
</reference>
<evidence type="ECO:0000256" key="4">
    <source>
        <dbReference type="SAM" id="MobiDB-lite"/>
    </source>
</evidence>
<dbReference type="GO" id="GO:0030691">
    <property type="term" value="C:Noc2p-Noc3p complex"/>
    <property type="evidence" value="ECO:0007669"/>
    <property type="project" value="TreeGrafter"/>
</dbReference>
<dbReference type="Pfam" id="PF03715">
    <property type="entry name" value="Noc2"/>
    <property type="match status" value="1"/>
</dbReference>
<dbReference type="GO" id="GO:0005730">
    <property type="term" value="C:nucleolus"/>
    <property type="evidence" value="ECO:0007669"/>
    <property type="project" value="TreeGrafter"/>
</dbReference>
<dbReference type="GO" id="GO:0005654">
    <property type="term" value="C:nucleoplasm"/>
    <property type="evidence" value="ECO:0007669"/>
    <property type="project" value="TreeGrafter"/>
</dbReference>
<dbReference type="PANTHER" id="PTHR12687:SF4">
    <property type="entry name" value="NUCLEOLAR COMPLEX PROTEIN 2 HOMOLOG"/>
    <property type="match status" value="1"/>
</dbReference>
<dbReference type="GO" id="GO:0042273">
    <property type="term" value="P:ribosomal large subunit biogenesis"/>
    <property type="evidence" value="ECO:0007669"/>
    <property type="project" value="TreeGrafter"/>
</dbReference>
<evidence type="ECO:0000256" key="2">
    <source>
        <dbReference type="ARBA" id="ARBA00005907"/>
    </source>
</evidence>
<dbReference type="GO" id="GO:0030690">
    <property type="term" value="C:Noc1p-Noc2p complex"/>
    <property type="evidence" value="ECO:0007669"/>
    <property type="project" value="TreeGrafter"/>
</dbReference>
<feature type="compositionally biased region" description="Acidic residues" evidence="4">
    <location>
        <begin position="334"/>
        <end position="364"/>
    </location>
</feature>
<accession>A0A6G1SA83</accession>
<dbReference type="GO" id="GO:0003714">
    <property type="term" value="F:transcription corepressor activity"/>
    <property type="evidence" value="ECO:0007669"/>
    <property type="project" value="TreeGrafter"/>
</dbReference>